<evidence type="ECO:0000313" key="2">
    <source>
        <dbReference type="Proteomes" id="UP000191988"/>
    </source>
</evidence>
<name>A0A1S7PEY1_9HYPH</name>
<dbReference type="EMBL" id="FBWK01000018">
    <property type="protein sequence ID" value="CUX20107.1"/>
    <property type="molecule type" value="Genomic_DNA"/>
</dbReference>
<proteinExistence type="predicted"/>
<protein>
    <submittedName>
        <fullName evidence="1">Uncharacterized protein</fullName>
    </submittedName>
</protein>
<reference evidence="2" key="1">
    <citation type="submission" date="2016-01" db="EMBL/GenBank/DDBJ databases">
        <authorList>
            <person name="Regsiter A."/>
            <person name="william w."/>
        </authorList>
    </citation>
    <scope>NUCLEOTIDE SEQUENCE [LARGE SCALE GENOMIC DNA]</scope>
    <source>
        <strain evidence="2">CFBP 6623</strain>
    </source>
</reference>
<evidence type="ECO:0000313" key="1">
    <source>
        <dbReference type="EMBL" id="CUX20107.1"/>
    </source>
</evidence>
<keyword evidence="2" id="KW-1185">Reference proteome</keyword>
<gene>
    <name evidence="1" type="ORF">AGR3A_Cc250134</name>
</gene>
<dbReference type="AlphaFoldDB" id="A0A1S7PEY1"/>
<organism evidence="1 2">
    <name type="scientific">Agrobacterium tomkonis CFBP 6623</name>
    <dbReference type="NCBI Taxonomy" id="1183432"/>
    <lineage>
        <taxon>Bacteria</taxon>
        <taxon>Pseudomonadati</taxon>
        <taxon>Pseudomonadota</taxon>
        <taxon>Alphaproteobacteria</taxon>
        <taxon>Hyphomicrobiales</taxon>
        <taxon>Rhizobiaceae</taxon>
        <taxon>Rhizobium/Agrobacterium group</taxon>
        <taxon>Agrobacterium</taxon>
        <taxon>Agrobacterium tumefaciens complex</taxon>
    </lineage>
</organism>
<dbReference type="Proteomes" id="UP000191988">
    <property type="component" value="Unassembled WGS sequence"/>
</dbReference>
<accession>A0A1S7PEY1</accession>
<sequence length="43" mass="4687">MTSALSLQLGGPQHLEHRRGAGYALVQLVTIKEPTITVALWET</sequence>